<comment type="caution">
    <text evidence="1">The sequence shown here is derived from an EMBL/GenBank/DDBJ whole genome shotgun (WGS) entry which is preliminary data.</text>
</comment>
<accession>A0A425D3Y1</accession>
<keyword evidence="2" id="KW-1185">Reference proteome</keyword>
<reference evidence="1" key="1">
    <citation type="submission" date="2018-07" db="EMBL/GenBank/DDBJ databases">
        <title>Annotation of Aphanomyces astaci genome assembly.</title>
        <authorList>
            <person name="Studholme D.J."/>
        </authorList>
    </citation>
    <scope>NUCLEOTIDE SEQUENCE [LARGE SCALE GENOMIC DNA]</scope>
    <source>
        <strain evidence="1">Pc</strain>
    </source>
</reference>
<dbReference type="EMBL" id="MZMZ02002858">
    <property type="protein sequence ID" value="RQM23831.1"/>
    <property type="molecule type" value="Genomic_DNA"/>
</dbReference>
<sequence length="82" mass="8640">MLDLDTLSSCAPPVRSDGGVQYDLYAICVDGSASQLPPSRVSRVERSSAIVSTETRACAQVDVASVGLNLSTRPTCCISFML</sequence>
<protein>
    <submittedName>
        <fullName evidence="1">Uncharacterized protein</fullName>
    </submittedName>
</protein>
<organism evidence="1 2">
    <name type="scientific">Aphanomyces astaci</name>
    <name type="common">Crayfish plague agent</name>
    <dbReference type="NCBI Taxonomy" id="112090"/>
    <lineage>
        <taxon>Eukaryota</taxon>
        <taxon>Sar</taxon>
        <taxon>Stramenopiles</taxon>
        <taxon>Oomycota</taxon>
        <taxon>Saprolegniomycetes</taxon>
        <taxon>Saprolegniales</taxon>
        <taxon>Verrucalvaceae</taxon>
        <taxon>Aphanomyces</taxon>
    </lineage>
</organism>
<dbReference type="Proteomes" id="UP000284702">
    <property type="component" value="Unassembled WGS sequence"/>
</dbReference>
<dbReference type="AlphaFoldDB" id="A0A425D3Y1"/>
<proteinExistence type="predicted"/>
<evidence type="ECO:0000313" key="1">
    <source>
        <dbReference type="EMBL" id="RQM23831.1"/>
    </source>
</evidence>
<gene>
    <name evidence="1" type="ORF">B5M09_003751</name>
</gene>
<evidence type="ECO:0000313" key="2">
    <source>
        <dbReference type="Proteomes" id="UP000284702"/>
    </source>
</evidence>
<name>A0A425D3Y1_APHAT</name>